<dbReference type="PANTHER" id="PTHR33714">
    <property type="entry name" value="COUNTING FACTOR-ASSOCIATED PROTEIN A-RELATED"/>
    <property type="match status" value="1"/>
</dbReference>
<dbReference type="PANTHER" id="PTHR33714:SF3">
    <property type="entry name" value="COUNTING FACTOR-ASSOCIATED PROTEIN A-RELATED"/>
    <property type="match status" value="1"/>
</dbReference>
<evidence type="ECO:0000313" key="3">
    <source>
        <dbReference type="Proteomes" id="UP000694044"/>
    </source>
</evidence>
<gene>
    <name evidence="2" type="ORF">PHYPSEUDO_003790</name>
</gene>
<dbReference type="AlphaFoldDB" id="A0A8T1WES6"/>
<sequence>MGLLKRHALLGTIVFLAAVHTVQAAAFELEATVLYDAKSVCLDTSSAPVYVTAIPASACTASSACVQTSTGTFPATICSVTDGTGNGDFIQTTLPYLFGSSPYVVLERYAVAKSCATGVAKISVYLADGKCHKTDSGSYIATRKTDGSSMVKVFEDSACATTTGTTVLTVTAAQATGNSCASDGNGIVDAKVYGSGETATPLYLSSTMNYDSYMGGCKSPVVATMVATSVVAANTCADTTVCAGTVDPFTRTSCSSTLTYKDDMAATFGSSPYVIVEKYTAGYSCDATKLAGITTYLADNKCHRTGSSAGYTATRAADGSAVIRTYTDAHCASGKVILLSVTAVQAAGNSCRAGADGILDTKVFGVGGDTPLYFSSAVSYDTNTYNCKPPGVPTQLMASVVPVDGCTPTTACSGTAAPFTGTLCSSGLTFTDDVAAAFGSNPYVIVETYPTGMNCAVAALSSTTTYLADGKCHKTGASMSYRVTRMVDGSAVIKRYTDTGCEAGGLISEVTAVQVSDNLCSTDPNDNHDTKVYGSGETPLYLKSLVGYETTTGACEPPVVPIQVSTSVTMPDTCVATTSCSGSGPLYFRSTCSTTSTYKTDLAVMFEENTYIIVERYTSGKSCNSRELTSITTFLADGKCHETGTATSYNATRNWDGASTITLFTDSMCATGASTLAVTAAQAAGNSCATGATGIIDAKVYGNGGIQQHFSTIATYDTSVGGCKAPMIPTQLFTTIVAEGACMASSSCVGTASPYNGTLCSSTSNYQKEVAAVLGAHPHVIVEKYAAGKSCEMAELSDIRTFIADTKCHRASSTTSFRAIRKADGSSTIMTYANSGSCSRGPETFAATTAQARRNSCKQGATGVVDTKLYGGGATPLFLSVTAIYATTAYDCSDWAQPVQWVATTLSVDACVPSVGCRYSGASSYTRTVCSNTRTYEEDMTVAFNWTDLVTVESYIPGKDCAQSALASVVTYLVDGWCHASSSTASFRATNTMEGSARIDIYTSSSSCGYESSTLAVTADQVNGNECVSTGFADIKVYSRSS</sequence>
<dbReference type="OrthoDB" id="115018at2759"/>
<proteinExistence type="predicted"/>
<organism evidence="2 3">
    <name type="scientific">Phytophthora pseudosyringae</name>
    <dbReference type="NCBI Taxonomy" id="221518"/>
    <lineage>
        <taxon>Eukaryota</taxon>
        <taxon>Sar</taxon>
        <taxon>Stramenopiles</taxon>
        <taxon>Oomycota</taxon>
        <taxon>Peronosporomycetes</taxon>
        <taxon>Peronosporales</taxon>
        <taxon>Peronosporaceae</taxon>
        <taxon>Phytophthora</taxon>
    </lineage>
</organism>
<feature type="signal peptide" evidence="1">
    <location>
        <begin position="1"/>
        <end position="24"/>
    </location>
</feature>
<dbReference type="Proteomes" id="UP000694044">
    <property type="component" value="Unassembled WGS sequence"/>
</dbReference>
<keyword evidence="3" id="KW-1185">Reference proteome</keyword>
<accession>A0A8T1WES6</accession>
<protein>
    <submittedName>
        <fullName evidence="2">Uncharacterized protein</fullName>
    </submittedName>
</protein>
<keyword evidence="1" id="KW-0732">Signal</keyword>
<name>A0A8T1WES6_9STRA</name>
<evidence type="ECO:0000256" key="1">
    <source>
        <dbReference type="SAM" id="SignalP"/>
    </source>
</evidence>
<reference evidence="2" key="1">
    <citation type="submission" date="2021-02" db="EMBL/GenBank/DDBJ databases">
        <authorList>
            <person name="Palmer J.M."/>
        </authorList>
    </citation>
    <scope>NUCLEOTIDE SEQUENCE</scope>
    <source>
        <strain evidence="2">SCRP734</strain>
    </source>
</reference>
<evidence type="ECO:0000313" key="2">
    <source>
        <dbReference type="EMBL" id="KAG7391715.1"/>
    </source>
</evidence>
<feature type="chain" id="PRO_5035721580" evidence="1">
    <location>
        <begin position="25"/>
        <end position="1042"/>
    </location>
</feature>
<dbReference type="EMBL" id="JAGDFM010000018">
    <property type="protein sequence ID" value="KAG7391715.1"/>
    <property type="molecule type" value="Genomic_DNA"/>
</dbReference>
<comment type="caution">
    <text evidence="2">The sequence shown here is derived from an EMBL/GenBank/DDBJ whole genome shotgun (WGS) entry which is preliminary data.</text>
</comment>